<accession>A0A968GJ89</accession>
<feature type="transmembrane region" description="Helical" evidence="6">
    <location>
        <begin position="12"/>
        <end position="33"/>
    </location>
</feature>
<reference evidence="7" key="1">
    <citation type="submission" date="2020-03" db="EMBL/GenBank/DDBJ databases">
        <title>Spirochaetal bacteria isolated from arthropods constitute a novel genus Entomospira genus novum within the order Spirochaetales.</title>
        <authorList>
            <person name="Grana-Miraglia L."/>
            <person name="Sikutova S."/>
            <person name="Fingerle V."/>
            <person name="Sing A."/>
            <person name="Castillo-Ramirez S."/>
            <person name="Margos G."/>
            <person name="Rudolf I."/>
        </authorList>
    </citation>
    <scope>NUCLEOTIDE SEQUENCE</scope>
    <source>
        <strain evidence="7">BR149</strain>
    </source>
</reference>
<feature type="transmembrane region" description="Helical" evidence="6">
    <location>
        <begin position="182"/>
        <end position="200"/>
    </location>
</feature>
<evidence type="ECO:0000256" key="4">
    <source>
        <dbReference type="ARBA" id="ARBA00022989"/>
    </source>
</evidence>
<dbReference type="GO" id="GO:0005886">
    <property type="term" value="C:plasma membrane"/>
    <property type="evidence" value="ECO:0007669"/>
    <property type="project" value="UniProtKB-SubCell"/>
</dbReference>
<gene>
    <name evidence="7" type="ORF">HCT48_05615</name>
</gene>
<dbReference type="InterPro" id="IPR018385">
    <property type="entry name" value="C4_dicarb_anaerob_car-like"/>
</dbReference>
<keyword evidence="4 6" id="KW-1133">Transmembrane helix</keyword>
<feature type="transmembrane region" description="Helical" evidence="6">
    <location>
        <begin position="444"/>
        <end position="461"/>
    </location>
</feature>
<evidence type="ECO:0000313" key="7">
    <source>
        <dbReference type="EMBL" id="NIZ69690.1"/>
    </source>
</evidence>
<feature type="transmembrane region" description="Helical" evidence="6">
    <location>
        <begin position="134"/>
        <end position="153"/>
    </location>
</feature>
<comment type="caution">
    <text evidence="7">The sequence shown here is derived from an EMBL/GenBank/DDBJ whole genome shotgun (WGS) entry which is preliminary data.</text>
</comment>
<evidence type="ECO:0000256" key="3">
    <source>
        <dbReference type="ARBA" id="ARBA00022692"/>
    </source>
</evidence>
<evidence type="ECO:0000256" key="5">
    <source>
        <dbReference type="ARBA" id="ARBA00023136"/>
    </source>
</evidence>
<evidence type="ECO:0000313" key="8">
    <source>
        <dbReference type="Proteomes" id="UP000778951"/>
    </source>
</evidence>
<dbReference type="InterPro" id="IPR051679">
    <property type="entry name" value="DASS-Related_Transporters"/>
</dbReference>
<keyword evidence="8" id="KW-1185">Reference proteome</keyword>
<name>A0A968GJ89_9SPIO</name>
<feature type="transmembrane region" description="Helical" evidence="6">
    <location>
        <begin position="220"/>
        <end position="238"/>
    </location>
</feature>
<feature type="transmembrane region" description="Helical" evidence="6">
    <location>
        <begin position="473"/>
        <end position="496"/>
    </location>
</feature>
<dbReference type="PANTHER" id="PTHR43652">
    <property type="entry name" value="BASIC AMINO ACID ANTIPORTER YFCC-RELATED"/>
    <property type="match status" value="1"/>
</dbReference>
<dbReference type="EMBL" id="JAATLM010000001">
    <property type="protein sequence ID" value="NIZ69690.1"/>
    <property type="molecule type" value="Genomic_DNA"/>
</dbReference>
<feature type="transmembrane region" description="Helical" evidence="6">
    <location>
        <begin position="309"/>
        <end position="331"/>
    </location>
</feature>
<feature type="transmembrane region" description="Helical" evidence="6">
    <location>
        <begin position="159"/>
        <end position="177"/>
    </location>
</feature>
<protein>
    <submittedName>
        <fullName evidence="7">YfcC family protein</fullName>
    </submittedName>
</protein>
<proteinExistence type="predicted"/>
<comment type="subcellular location">
    <subcellularLocation>
        <location evidence="1">Cell membrane</location>
        <topology evidence="1">Multi-pass membrane protein</topology>
    </subcellularLocation>
</comment>
<sequence length="497" mass="53527">MSEESKGKSWSFPSTYTILVIALIFVAGLTYIIPAGSYDYQDPMGQIIPAEEASLMSADERKALKLSPIAGTFTRMESRGQIKHLPMAPIKGFADSVEVATFVLFIGGFLGVIAKTRAIDVGIASLMTRMRSRLYLLMAMLISIFSLGGMSYGMGEETIAFYPILLPMMVAAGFDVMAAAAVILLGAGTGVLTSVLNPFATGVASDLAGVSIGDGMPFRLVQWALFAFFTMFYVIRYAKRTQKSPMLSVTHDLNPEINAEILANHQEHAEKLTLRQTLVLITFIATFGVMVFSLLPFSDWNENLASLELGWYFPELAALFLSSSILVGFLAGFNERDIAGSFVAGAKDVLGVVLVLVLSRGLKVVMEEGMIIDSILAFSEQAVQGLPQVVYINVVYFLHIILSIFIPSTSGLAGLSMPIMAPLADIAGVSKSLVITAYQSASGLVNMVSPTSGILMGALMVSKIPYDRFIKFVWKYIATLFVATMVLLTLGVLLGVG</sequence>
<feature type="transmembrane region" description="Helical" evidence="6">
    <location>
        <begin position="389"/>
        <end position="407"/>
    </location>
</feature>
<evidence type="ECO:0000256" key="6">
    <source>
        <dbReference type="SAM" id="Phobius"/>
    </source>
</evidence>
<keyword evidence="5 6" id="KW-0472">Membrane</keyword>
<evidence type="ECO:0000256" key="1">
    <source>
        <dbReference type="ARBA" id="ARBA00004651"/>
    </source>
</evidence>
<keyword evidence="2" id="KW-1003">Cell membrane</keyword>
<feature type="transmembrane region" description="Helical" evidence="6">
    <location>
        <begin position="93"/>
        <end position="113"/>
    </location>
</feature>
<evidence type="ECO:0000256" key="2">
    <source>
        <dbReference type="ARBA" id="ARBA00022475"/>
    </source>
</evidence>
<dbReference type="Proteomes" id="UP000778951">
    <property type="component" value="Unassembled WGS sequence"/>
</dbReference>
<feature type="transmembrane region" description="Helical" evidence="6">
    <location>
        <begin position="278"/>
        <end position="297"/>
    </location>
</feature>
<dbReference type="PANTHER" id="PTHR43652:SF6">
    <property type="entry name" value="ARGININE REPRESSOR"/>
    <property type="match status" value="1"/>
</dbReference>
<dbReference type="RefSeq" id="WP_167695775.1">
    <property type="nucleotide sequence ID" value="NZ_CP118181.1"/>
</dbReference>
<organism evidence="7 8">
    <name type="scientific">Entomospira culicis</name>
    <dbReference type="NCBI Taxonomy" id="2719989"/>
    <lineage>
        <taxon>Bacteria</taxon>
        <taxon>Pseudomonadati</taxon>
        <taxon>Spirochaetota</taxon>
        <taxon>Spirochaetia</taxon>
        <taxon>Spirochaetales</taxon>
        <taxon>Spirochaetaceae</taxon>
        <taxon>Entomospira</taxon>
    </lineage>
</organism>
<dbReference type="AlphaFoldDB" id="A0A968GJ89"/>
<keyword evidence="3 6" id="KW-0812">Transmembrane</keyword>
<dbReference type="Pfam" id="PF03606">
    <property type="entry name" value="DcuC"/>
    <property type="match status" value="1"/>
</dbReference>